<comment type="caution">
    <text evidence="2">The sequence shown here is derived from an EMBL/GenBank/DDBJ whole genome shotgun (WGS) entry which is preliminary data.</text>
</comment>
<feature type="transmembrane region" description="Helical" evidence="1">
    <location>
        <begin position="50"/>
        <end position="70"/>
    </location>
</feature>
<evidence type="ECO:0000313" key="3">
    <source>
        <dbReference type="Proteomes" id="UP000013525"/>
    </source>
</evidence>
<dbReference type="PATRIC" id="fig|1273125.3.peg.2392"/>
<keyword evidence="1" id="KW-0812">Transmembrane</keyword>
<keyword evidence="3" id="KW-1185">Reference proteome</keyword>
<feature type="transmembrane region" description="Helical" evidence="1">
    <location>
        <begin position="22"/>
        <end position="44"/>
    </location>
</feature>
<dbReference type="Proteomes" id="UP000013525">
    <property type="component" value="Unassembled WGS sequence"/>
</dbReference>
<dbReference type="RefSeq" id="WP_010838553.1">
    <property type="nucleotide sequence ID" value="NZ_APMY01000075.1"/>
</dbReference>
<proteinExistence type="predicted"/>
<keyword evidence="1" id="KW-0472">Membrane</keyword>
<protein>
    <submittedName>
        <fullName evidence="2">Uncharacterized protein</fullName>
    </submittedName>
</protein>
<reference evidence="2 3" key="1">
    <citation type="journal article" date="2013" name="Genome Announc.">
        <title>Draft Genome Sequence of Rhodococcus rhodnii Strain LMG5362, a Symbiont of Rhodnius prolixus (Hemiptera, Reduviidae, Triatominae), the Principle Vector of Trypanosoma cruzi.</title>
        <authorList>
            <person name="Pachebat J.A."/>
            <person name="van Keulen G."/>
            <person name="Whitten M.M."/>
            <person name="Girdwood S."/>
            <person name="Del Sol R."/>
            <person name="Dyson P.J."/>
            <person name="Facey P.D."/>
        </authorList>
    </citation>
    <scope>NUCLEOTIDE SEQUENCE [LARGE SCALE GENOMIC DNA]</scope>
    <source>
        <strain evidence="2 3">LMG 5362</strain>
    </source>
</reference>
<gene>
    <name evidence="2" type="ORF">Rrhod_2501</name>
</gene>
<feature type="transmembrane region" description="Helical" evidence="1">
    <location>
        <begin position="112"/>
        <end position="131"/>
    </location>
</feature>
<accession>R7WLG5</accession>
<keyword evidence="1" id="KW-1133">Transmembrane helix</keyword>
<evidence type="ECO:0000313" key="2">
    <source>
        <dbReference type="EMBL" id="EOM76135.1"/>
    </source>
</evidence>
<dbReference type="AlphaFoldDB" id="R7WLG5"/>
<name>R7WLG5_9NOCA</name>
<organism evidence="2 3">
    <name type="scientific">Rhodococcus rhodnii LMG 5362</name>
    <dbReference type="NCBI Taxonomy" id="1273125"/>
    <lineage>
        <taxon>Bacteria</taxon>
        <taxon>Bacillati</taxon>
        <taxon>Actinomycetota</taxon>
        <taxon>Actinomycetes</taxon>
        <taxon>Mycobacteriales</taxon>
        <taxon>Nocardiaceae</taxon>
        <taxon>Rhodococcus</taxon>
    </lineage>
</organism>
<dbReference type="EMBL" id="APMY01000075">
    <property type="protein sequence ID" value="EOM76135.1"/>
    <property type="molecule type" value="Genomic_DNA"/>
</dbReference>
<feature type="transmembrane region" description="Helical" evidence="1">
    <location>
        <begin position="77"/>
        <end position="100"/>
    </location>
</feature>
<dbReference type="eggNOG" id="ENOG503330Y">
    <property type="taxonomic scope" value="Bacteria"/>
</dbReference>
<sequence>MTDTGRTAADGVRAIPRRVVELLGITVLVVDGFLCAVFAVLFLPTYLGGVAAPVSVVAAAVVNVLLVMGVRQFTDRIGVAFAPLAAWLAGFVLCMAGGPGGDVLLTADVRTLLLFVLGLGPAAGYLASVALRRAEARAGTDAAAAH</sequence>
<evidence type="ECO:0000256" key="1">
    <source>
        <dbReference type="SAM" id="Phobius"/>
    </source>
</evidence>